<feature type="region of interest" description="Disordered" evidence="8">
    <location>
        <begin position="599"/>
        <end position="653"/>
    </location>
</feature>
<evidence type="ECO:0000256" key="5">
    <source>
        <dbReference type="ARBA" id="ARBA00038437"/>
    </source>
</evidence>
<organism evidence="12 13">
    <name type="scientific">Treponema phagedenis</name>
    <dbReference type="NCBI Taxonomy" id="162"/>
    <lineage>
        <taxon>Bacteria</taxon>
        <taxon>Pseudomonadati</taxon>
        <taxon>Spirochaetota</taxon>
        <taxon>Spirochaetia</taxon>
        <taxon>Spirochaetales</taxon>
        <taxon>Treponemataceae</taxon>
        <taxon>Treponema</taxon>
    </lineage>
</organism>
<dbReference type="InterPro" id="IPR005580">
    <property type="entry name" value="DbpA/CsdA_RNA-bd_dom"/>
</dbReference>
<dbReference type="InterPro" id="IPR001650">
    <property type="entry name" value="Helicase_C-like"/>
</dbReference>
<accession>A0A0B7H2J0</accession>
<dbReference type="InterPro" id="IPR044742">
    <property type="entry name" value="DEAD/DEAH_RhlB"/>
</dbReference>
<proteinExistence type="inferred from homology"/>
<feature type="domain" description="Helicase C-terminal" evidence="10">
    <location>
        <begin position="251"/>
        <end position="412"/>
    </location>
</feature>
<evidence type="ECO:0000256" key="6">
    <source>
        <dbReference type="PROSITE-ProRule" id="PRU00552"/>
    </source>
</evidence>
<evidence type="ECO:0000256" key="1">
    <source>
        <dbReference type="ARBA" id="ARBA00022741"/>
    </source>
</evidence>
<dbReference type="Gene3D" id="3.40.50.300">
    <property type="entry name" value="P-loop containing nucleotide triphosphate hydrolases"/>
    <property type="match status" value="2"/>
</dbReference>
<evidence type="ECO:0000313" key="13">
    <source>
        <dbReference type="Proteomes" id="UP000042527"/>
    </source>
</evidence>
<reference evidence="13" key="1">
    <citation type="submission" date="2015-01" db="EMBL/GenBank/DDBJ databases">
        <authorList>
            <person name="Manzoor Shahid"/>
            <person name="Zubair Saima"/>
        </authorList>
    </citation>
    <scope>NUCLEOTIDE SEQUENCE [LARGE SCALE GENOMIC DNA]</scope>
    <source>
        <strain evidence="13">V1</strain>
    </source>
</reference>
<keyword evidence="3 7" id="KW-0347">Helicase</keyword>
<dbReference type="SUPFAM" id="SSF52540">
    <property type="entry name" value="P-loop containing nucleoside triphosphate hydrolases"/>
    <property type="match status" value="1"/>
</dbReference>
<name>A0A0B7H2J0_TREPH</name>
<feature type="compositionally biased region" description="Basic and acidic residues" evidence="8">
    <location>
        <begin position="620"/>
        <end position="634"/>
    </location>
</feature>
<evidence type="ECO:0000256" key="4">
    <source>
        <dbReference type="ARBA" id="ARBA00022840"/>
    </source>
</evidence>
<dbReference type="PROSITE" id="PS51194">
    <property type="entry name" value="HELICASE_CTER"/>
    <property type="match status" value="1"/>
</dbReference>
<dbReference type="Pfam" id="PF00271">
    <property type="entry name" value="Helicase_C"/>
    <property type="match status" value="1"/>
</dbReference>
<dbReference type="PROSITE" id="PS51195">
    <property type="entry name" value="Q_MOTIF"/>
    <property type="match status" value="1"/>
</dbReference>
<dbReference type="Gene3D" id="3.30.70.330">
    <property type="match status" value="1"/>
</dbReference>
<dbReference type="InterPro" id="IPR012677">
    <property type="entry name" value="Nucleotide-bd_a/b_plait_sf"/>
</dbReference>
<dbReference type="AlphaFoldDB" id="A0A0B7H2J0"/>
<dbReference type="Proteomes" id="UP000042527">
    <property type="component" value="Unassembled WGS sequence"/>
</dbReference>
<dbReference type="InterPro" id="IPR014001">
    <property type="entry name" value="Helicase_ATP-bd"/>
</dbReference>
<dbReference type="InterPro" id="IPR011545">
    <property type="entry name" value="DEAD/DEAH_box_helicase_dom"/>
</dbReference>
<dbReference type="InterPro" id="IPR027417">
    <property type="entry name" value="P-loop_NTPase"/>
</dbReference>
<evidence type="ECO:0000259" key="11">
    <source>
        <dbReference type="PROSITE" id="PS51195"/>
    </source>
</evidence>
<evidence type="ECO:0000259" key="9">
    <source>
        <dbReference type="PROSITE" id="PS51192"/>
    </source>
</evidence>
<evidence type="ECO:0000256" key="8">
    <source>
        <dbReference type="SAM" id="MobiDB-lite"/>
    </source>
</evidence>
<evidence type="ECO:0000313" key="12">
    <source>
        <dbReference type="EMBL" id="CEM63181.1"/>
    </source>
</evidence>
<evidence type="ECO:0000259" key="10">
    <source>
        <dbReference type="PROSITE" id="PS51194"/>
    </source>
</evidence>
<feature type="short sequence motif" description="Q motif" evidence="6">
    <location>
        <begin position="38"/>
        <end position="66"/>
    </location>
</feature>
<evidence type="ECO:0000256" key="3">
    <source>
        <dbReference type="ARBA" id="ARBA00022806"/>
    </source>
</evidence>
<feature type="domain" description="DEAD-box RNA helicase Q" evidence="11">
    <location>
        <begin position="38"/>
        <end position="66"/>
    </location>
</feature>
<dbReference type="Pfam" id="PF03880">
    <property type="entry name" value="DbpA"/>
    <property type="match status" value="1"/>
</dbReference>
<dbReference type="GO" id="GO:0016787">
    <property type="term" value="F:hydrolase activity"/>
    <property type="evidence" value="ECO:0007669"/>
    <property type="project" value="UniProtKB-KW"/>
</dbReference>
<evidence type="ECO:0000256" key="2">
    <source>
        <dbReference type="ARBA" id="ARBA00022801"/>
    </source>
</evidence>
<dbReference type="PANTHER" id="PTHR47959">
    <property type="entry name" value="ATP-DEPENDENT RNA HELICASE RHLE-RELATED"/>
    <property type="match status" value="1"/>
</dbReference>
<dbReference type="GO" id="GO:0005829">
    <property type="term" value="C:cytosol"/>
    <property type="evidence" value="ECO:0007669"/>
    <property type="project" value="TreeGrafter"/>
</dbReference>
<evidence type="ECO:0000256" key="7">
    <source>
        <dbReference type="RuleBase" id="RU000492"/>
    </source>
</evidence>
<dbReference type="CDD" id="cd18787">
    <property type="entry name" value="SF2_C_DEAD"/>
    <property type="match status" value="1"/>
</dbReference>
<dbReference type="InterPro" id="IPR000629">
    <property type="entry name" value="RNA-helicase_DEAD-box_CS"/>
</dbReference>
<feature type="compositionally biased region" description="Basic and acidic residues" evidence="8">
    <location>
        <begin position="599"/>
        <end position="612"/>
    </location>
</feature>
<protein>
    <submittedName>
        <fullName evidence="12">DEAD/DEAH box helicase</fullName>
    </submittedName>
</protein>
<dbReference type="PROSITE" id="PS00039">
    <property type="entry name" value="DEAD_ATP_HELICASE"/>
    <property type="match status" value="1"/>
</dbReference>
<keyword evidence="13" id="KW-1185">Reference proteome</keyword>
<dbReference type="EMBL" id="CDNC01000049">
    <property type="protein sequence ID" value="CEM63181.1"/>
    <property type="molecule type" value="Genomic_DNA"/>
</dbReference>
<dbReference type="CDD" id="cd12252">
    <property type="entry name" value="RRM_DbpA"/>
    <property type="match status" value="1"/>
</dbReference>
<dbReference type="PROSITE" id="PS51192">
    <property type="entry name" value="HELICASE_ATP_BIND_1"/>
    <property type="match status" value="1"/>
</dbReference>
<dbReference type="Pfam" id="PF00270">
    <property type="entry name" value="DEAD"/>
    <property type="match status" value="1"/>
</dbReference>
<dbReference type="InterPro" id="IPR014014">
    <property type="entry name" value="RNA_helicase_DEAD_Q_motif"/>
</dbReference>
<dbReference type="SMART" id="SM00487">
    <property type="entry name" value="DEXDc"/>
    <property type="match status" value="1"/>
</dbReference>
<feature type="domain" description="Helicase ATP-binding" evidence="9">
    <location>
        <begin position="70"/>
        <end position="240"/>
    </location>
</feature>
<sequence>MFFWKSQTVMPARSCCISFNIALSQISYFWYTPFLMELSFKDIGLEDIVLQAIEAKGFETPTPIQILAIPRLLSGETNIIAKARTGTGKTGAFGLPLIQELRADLGHPRALVLVPTRELAMQVAAEIESFRIETYPRIAVVYGGSSMSEQLRTLKKGAEIIVGTPGRIIDHIERGSLDLTQIEYFILDEADEMLNMGFISDIETIFSKANSNARILMFSATMPKPILSIASDFMGDYEIVAEELSEEPVSLTEQFYWFVREEDKIEALIRLIDITPDFYGLVFCQTKLDADSVAKELEERGYEAAALHGDIPQNQREKILSRFRSKKIRTLVATDVAARGIDIEGITHVVNYAIPYDGPTYTHRIGRTGRAGSTGTAVSFIRPNESRKIDYLARHARGEFKEGKIPSIEKVLAYKETRILSELGEKLAKLETDDFNESFIRFSEKLLAGTAEKSENDVSLADENISEEITDMQNSEHDFEKRYNDKTEKQIIQILAGLLQLQFGAQLSPSRYKNIKPVRFDGGKKQKDSDQCRLYLALGRKEGMTKRKISQLFSSLLSIPEHKVDRIEVMEKFSLVSLPRQAAATALSLAKKRKDLPLRLDKKESEERESFPARKKSGRKQREERRMETFVKEKTAKKKRSPSTAKASAYKKR</sequence>
<dbReference type="GO" id="GO:0003676">
    <property type="term" value="F:nucleic acid binding"/>
    <property type="evidence" value="ECO:0007669"/>
    <property type="project" value="InterPro"/>
</dbReference>
<comment type="similarity">
    <text evidence="5 7">Belongs to the DEAD box helicase family.</text>
</comment>
<dbReference type="CDD" id="cd00268">
    <property type="entry name" value="DEADc"/>
    <property type="match status" value="1"/>
</dbReference>
<dbReference type="PANTHER" id="PTHR47959:SF1">
    <property type="entry name" value="ATP-DEPENDENT RNA HELICASE DBPA"/>
    <property type="match status" value="1"/>
</dbReference>
<keyword evidence="1 7" id="KW-0547">Nucleotide-binding</keyword>
<dbReference type="InterPro" id="IPR050079">
    <property type="entry name" value="DEAD_box_RNA_helicase"/>
</dbReference>
<keyword evidence="2 7" id="KW-0378">Hydrolase</keyword>
<dbReference type="SMART" id="SM00490">
    <property type="entry name" value="HELICc"/>
    <property type="match status" value="1"/>
</dbReference>
<gene>
    <name evidence="12" type="ORF">TPHV1_70044</name>
</gene>
<dbReference type="GO" id="GO:0005524">
    <property type="term" value="F:ATP binding"/>
    <property type="evidence" value="ECO:0007669"/>
    <property type="project" value="UniProtKB-KW"/>
</dbReference>
<keyword evidence="4 7" id="KW-0067">ATP-binding</keyword>
<dbReference type="GO" id="GO:0003724">
    <property type="term" value="F:RNA helicase activity"/>
    <property type="evidence" value="ECO:0007669"/>
    <property type="project" value="InterPro"/>
</dbReference>